<feature type="domain" description="DUF6542" evidence="3">
    <location>
        <begin position="30"/>
        <end position="157"/>
    </location>
</feature>
<keyword evidence="5" id="KW-1185">Reference proteome</keyword>
<feature type="compositionally biased region" description="Basic and acidic residues" evidence="1">
    <location>
        <begin position="213"/>
        <end position="227"/>
    </location>
</feature>
<evidence type="ECO:0000259" key="3">
    <source>
        <dbReference type="Pfam" id="PF20177"/>
    </source>
</evidence>
<dbReference type="AlphaFoldDB" id="A0A2S6GYD7"/>
<accession>A0A2S6GYD7</accession>
<keyword evidence="2" id="KW-0812">Transmembrane</keyword>
<keyword evidence="2" id="KW-0472">Membrane</keyword>
<keyword evidence="2" id="KW-1133">Transmembrane helix</keyword>
<evidence type="ECO:0000313" key="4">
    <source>
        <dbReference type="EMBL" id="PPK70218.1"/>
    </source>
</evidence>
<dbReference type="Pfam" id="PF20177">
    <property type="entry name" value="DUF6542"/>
    <property type="match status" value="1"/>
</dbReference>
<dbReference type="InterPro" id="IPR046672">
    <property type="entry name" value="DUF6542"/>
</dbReference>
<feature type="transmembrane region" description="Helical" evidence="2">
    <location>
        <begin position="97"/>
        <end position="117"/>
    </location>
</feature>
<organism evidence="4 5">
    <name type="scientific">Actinokineospora auranticolor</name>
    <dbReference type="NCBI Taxonomy" id="155976"/>
    <lineage>
        <taxon>Bacteria</taxon>
        <taxon>Bacillati</taxon>
        <taxon>Actinomycetota</taxon>
        <taxon>Actinomycetes</taxon>
        <taxon>Pseudonocardiales</taxon>
        <taxon>Pseudonocardiaceae</taxon>
        <taxon>Actinokineospora</taxon>
    </lineage>
</organism>
<protein>
    <recommendedName>
        <fullName evidence="3">DUF6542 domain-containing protein</fullName>
    </recommendedName>
</protein>
<reference evidence="4 5" key="1">
    <citation type="submission" date="2018-02" db="EMBL/GenBank/DDBJ databases">
        <title>Genomic Encyclopedia of Archaeal and Bacterial Type Strains, Phase II (KMG-II): from individual species to whole genera.</title>
        <authorList>
            <person name="Goeker M."/>
        </authorList>
    </citation>
    <scope>NUCLEOTIDE SEQUENCE [LARGE SCALE GENOMIC DNA]</scope>
    <source>
        <strain evidence="4 5">YU 961-1</strain>
    </source>
</reference>
<evidence type="ECO:0000256" key="2">
    <source>
        <dbReference type="SAM" id="Phobius"/>
    </source>
</evidence>
<dbReference type="Proteomes" id="UP000239203">
    <property type="component" value="Unassembled WGS sequence"/>
</dbReference>
<feature type="transmembrane region" description="Helical" evidence="2">
    <location>
        <begin position="31"/>
        <end position="50"/>
    </location>
</feature>
<sequence length="242" mass="25810">MCRVSASRDLDDDRAEPAWDERPILGRSRGLPWWGAVLLAFGLSAVAMVVDIQQHKSLPVQEQNNLGALFQITFVVACVAAVCLVRRSSLFAPMVQPPLVFAVVAVVGKLALTNTGGGGLRQVVLTVGLPLTSSFPAMAWGTGICVVLGVVRLFTQRDPNPPTRPASRRPTDDRPARTSGSSDRPGSGRSGADRPRSTAPRTGSDRPGNSPRQGERGGSDRASDRRTATPSRRPAPRSADER</sequence>
<feature type="transmembrane region" description="Helical" evidence="2">
    <location>
        <begin position="66"/>
        <end position="85"/>
    </location>
</feature>
<comment type="caution">
    <text evidence="4">The sequence shown here is derived from an EMBL/GenBank/DDBJ whole genome shotgun (WGS) entry which is preliminary data.</text>
</comment>
<evidence type="ECO:0000256" key="1">
    <source>
        <dbReference type="SAM" id="MobiDB-lite"/>
    </source>
</evidence>
<dbReference type="EMBL" id="PTIX01000002">
    <property type="protein sequence ID" value="PPK70218.1"/>
    <property type="molecule type" value="Genomic_DNA"/>
</dbReference>
<evidence type="ECO:0000313" key="5">
    <source>
        <dbReference type="Proteomes" id="UP000239203"/>
    </source>
</evidence>
<proteinExistence type="predicted"/>
<name>A0A2S6GYD7_9PSEU</name>
<gene>
    <name evidence="4" type="ORF">CLV40_102129</name>
</gene>
<feature type="transmembrane region" description="Helical" evidence="2">
    <location>
        <begin position="137"/>
        <end position="155"/>
    </location>
</feature>
<feature type="region of interest" description="Disordered" evidence="1">
    <location>
        <begin position="156"/>
        <end position="242"/>
    </location>
</feature>